<dbReference type="EMBL" id="CAEZXT010000012">
    <property type="protein sequence ID" value="CAB4692011.1"/>
    <property type="molecule type" value="Genomic_DNA"/>
</dbReference>
<comment type="cofactor">
    <cofactor evidence="1">
        <name>Zn(2+)</name>
        <dbReference type="ChEBI" id="CHEBI:29105"/>
    </cofactor>
</comment>
<evidence type="ECO:0000313" key="13">
    <source>
        <dbReference type="EMBL" id="CAB4972800.1"/>
    </source>
</evidence>
<evidence type="ECO:0000256" key="4">
    <source>
        <dbReference type="ARBA" id="ARBA00022833"/>
    </source>
</evidence>
<protein>
    <submittedName>
        <fullName evidence="9">Unannotated protein</fullName>
    </submittedName>
</protein>
<sequence length="220" mass="23961">MLVLSFPAPAFGTNCWILASRPGEECVIFDPGMPDVSHEVSALVTQYSLKPVAVVATHGHLDHTFSIAPVADGYQIPAYIHSEDRVLLAHPEKALSPAFSATLGQSVFIEPKDVRELRNEARIEIVGMNITAFHAPGHTRGSLIFTIDDEILISGDVLFAGSIGRTDLPTGSAQDMENTLKKKIWPLSDSLRVLPGHGDETTMGHERRTNPYLKNVGTLR</sequence>
<evidence type="ECO:0000313" key="7">
    <source>
        <dbReference type="EMBL" id="CAB4656041.1"/>
    </source>
</evidence>
<dbReference type="SUPFAM" id="SSF56281">
    <property type="entry name" value="Metallo-hydrolase/oxidoreductase"/>
    <property type="match status" value="1"/>
</dbReference>
<dbReference type="EMBL" id="CAFAAR010000001">
    <property type="protein sequence ID" value="CAB4793607.1"/>
    <property type="molecule type" value="Genomic_DNA"/>
</dbReference>
<evidence type="ECO:0000313" key="12">
    <source>
        <dbReference type="EMBL" id="CAB4891315.1"/>
    </source>
</evidence>
<dbReference type="EMBL" id="CAFBPG010000007">
    <property type="protein sequence ID" value="CAB5003427.1"/>
    <property type="molecule type" value="Genomic_DNA"/>
</dbReference>
<dbReference type="PANTHER" id="PTHR46233:SF3">
    <property type="entry name" value="HYDROXYACYLGLUTATHIONE HYDROLASE GLOC"/>
    <property type="match status" value="1"/>
</dbReference>
<dbReference type="InterPro" id="IPR001279">
    <property type="entry name" value="Metallo-B-lactamas"/>
</dbReference>
<evidence type="ECO:0000313" key="9">
    <source>
        <dbReference type="EMBL" id="CAB4770467.1"/>
    </source>
</evidence>
<dbReference type="AlphaFoldDB" id="A0A6J6VJ56"/>
<accession>A0A6J6VJ56</accession>
<feature type="domain" description="Metallo-beta-lactamase" evidence="5">
    <location>
        <begin position="12"/>
        <end position="197"/>
    </location>
</feature>
<reference evidence="9" key="1">
    <citation type="submission" date="2020-05" db="EMBL/GenBank/DDBJ databases">
        <authorList>
            <person name="Chiriac C."/>
            <person name="Salcher M."/>
            <person name="Ghai R."/>
            <person name="Kavagutti S V."/>
        </authorList>
    </citation>
    <scope>NUCLEOTIDE SEQUENCE</scope>
</reference>
<keyword evidence="4" id="KW-0862">Zinc</keyword>
<dbReference type="EMBL" id="CAEZUA010000060">
    <property type="protein sequence ID" value="CAB4592231.1"/>
    <property type="molecule type" value="Genomic_DNA"/>
</dbReference>
<keyword evidence="2" id="KW-0479">Metal-binding</keyword>
<dbReference type="EMBL" id="CAFBJH010000002">
    <property type="protein sequence ID" value="CAB4847181.1"/>
    <property type="molecule type" value="Genomic_DNA"/>
</dbReference>
<dbReference type="SMART" id="SM00849">
    <property type="entry name" value="Lactamase_B"/>
    <property type="match status" value="1"/>
</dbReference>
<dbReference type="GO" id="GO:0046872">
    <property type="term" value="F:metal ion binding"/>
    <property type="evidence" value="ECO:0007669"/>
    <property type="project" value="UniProtKB-KW"/>
</dbReference>
<dbReference type="Gene3D" id="3.60.15.10">
    <property type="entry name" value="Ribonuclease Z/Hydroxyacylglutathione hydrolase-like"/>
    <property type="match status" value="1"/>
</dbReference>
<evidence type="ECO:0000313" key="10">
    <source>
        <dbReference type="EMBL" id="CAB4793607.1"/>
    </source>
</evidence>
<dbReference type="EMBL" id="CAFBOE010000033">
    <property type="protein sequence ID" value="CAB4972800.1"/>
    <property type="molecule type" value="Genomic_DNA"/>
</dbReference>
<evidence type="ECO:0000313" key="6">
    <source>
        <dbReference type="EMBL" id="CAB4592231.1"/>
    </source>
</evidence>
<dbReference type="EMBL" id="CAEZZZ010000002">
    <property type="protein sequence ID" value="CAB4770467.1"/>
    <property type="molecule type" value="Genomic_DNA"/>
</dbReference>
<proteinExistence type="predicted"/>
<dbReference type="EMBL" id="CAEZWS010000003">
    <property type="protein sequence ID" value="CAB4656041.1"/>
    <property type="molecule type" value="Genomic_DNA"/>
</dbReference>
<name>A0A6J6VJ56_9ZZZZ</name>
<evidence type="ECO:0000256" key="2">
    <source>
        <dbReference type="ARBA" id="ARBA00022723"/>
    </source>
</evidence>
<dbReference type="GO" id="GO:0016787">
    <property type="term" value="F:hydrolase activity"/>
    <property type="evidence" value="ECO:0007669"/>
    <property type="project" value="UniProtKB-KW"/>
</dbReference>
<dbReference type="CDD" id="cd06262">
    <property type="entry name" value="metallo-hydrolase-like_MBL-fold"/>
    <property type="match status" value="1"/>
</dbReference>
<gene>
    <name evidence="6" type="ORF">UFOPK1773_00898</name>
    <name evidence="7" type="ORF">UFOPK2288_00114</name>
    <name evidence="8" type="ORF">UFOPK2589_00328</name>
    <name evidence="9" type="ORF">UFOPK2931_00117</name>
    <name evidence="10" type="ORF">UFOPK3056_00022</name>
    <name evidence="11" type="ORF">UFOPK3287_00076</name>
    <name evidence="12" type="ORF">UFOPK3558_00099</name>
    <name evidence="13" type="ORF">UFOPK3916_00544</name>
    <name evidence="14" type="ORF">UFOPK4074_00175</name>
</gene>
<dbReference type="InterPro" id="IPR051453">
    <property type="entry name" value="MBL_Glyoxalase_II"/>
</dbReference>
<keyword evidence="3" id="KW-0378">Hydrolase</keyword>
<dbReference type="Pfam" id="PF00753">
    <property type="entry name" value="Lactamase_B"/>
    <property type="match status" value="1"/>
</dbReference>
<dbReference type="InterPro" id="IPR036866">
    <property type="entry name" value="RibonucZ/Hydroxyglut_hydro"/>
</dbReference>
<dbReference type="EMBL" id="CAFBMI010000004">
    <property type="protein sequence ID" value="CAB4891315.1"/>
    <property type="molecule type" value="Genomic_DNA"/>
</dbReference>
<evidence type="ECO:0000313" key="11">
    <source>
        <dbReference type="EMBL" id="CAB4847181.1"/>
    </source>
</evidence>
<evidence type="ECO:0000313" key="14">
    <source>
        <dbReference type="EMBL" id="CAB5003427.1"/>
    </source>
</evidence>
<evidence type="ECO:0000259" key="5">
    <source>
        <dbReference type="SMART" id="SM00849"/>
    </source>
</evidence>
<evidence type="ECO:0000313" key="8">
    <source>
        <dbReference type="EMBL" id="CAB4692011.1"/>
    </source>
</evidence>
<evidence type="ECO:0000256" key="1">
    <source>
        <dbReference type="ARBA" id="ARBA00001947"/>
    </source>
</evidence>
<organism evidence="9">
    <name type="scientific">freshwater metagenome</name>
    <dbReference type="NCBI Taxonomy" id="449393"/>
    <lineage>
        <taxon>unclassified sequences</taxon>
        <taxon>metagenomes</taxon>
        <taxon>ecological metagenomes</taxon>
    </lineage>
</organism>
<evidence type="ECO:0000256" key="3">
    <source>
        <dbReference type="ARBA" id="ARBA00022801"/>
    </source>
</evidence>
<dbReference type="PANTHER" id="PTHR46233">
    <property type="entry name" value="HYDROXYACYLGLUTATHIONE HYDROLASE GLOC"/>
    <property type="match status" value="1"/>
</dbReference>